<feature type="compositionally biased region" description="Low complexity" evidence="1">
    <location>
        <begin position="1211"/>
        <end position="1220"/>
    </location>
</feature>
<feature type="compositionally biased region" description="Polar residues" evidence="1">
    <location>
        <begin position="833"/>
        <end position="845"/>
    </location>
</feature>
<dbReference type="Gene3D" id="3.40.850.10">
    <property type="entry name" value="Kinesin motor domain"/>
    <property type="match status" value="1"/>
</dbReference>
<feature type="region of interest" description="Disordered" evidence="1">
    <location>
        <begin position="524"/>
        <end position="589"/>
    </location>
</feature>
<dbReference type="Proteomes" id="UP000007259">
    <property type="component" value="Chromosome 32"/>
</dbReference>
<dbReference type="VEuPathDB" id="TriTrypDB:LmxM.32.2890"/>
<name>E9B4D0_LEIMU</name>
<feature type="region of interest" description="Disordered" evidence="1">
    <location>
        <begin position="1193"/>
        <end position="1220"/>
    </location>
</feature>
<dbReference type="OrthoDB" id="273353at2759"/>
<dbReference type="InterPro" id="IPR027417">
    <property type="entry name" value="P-loop_NTPase"/>
</dbReference>
<feature type="region of interest" description="Disordered" evidence="1">
    <location>
        <begin position="770"/>
        <end position="856"/>
    </location>
</feature>
<feature type="region of interest" description="Disordered" evidence="1">
    <location>
        <begin position="1635"/>
        <end position="1665"/>
    </location>
</feature>
<sequence length="2744" mass="289779">MMASGDYIYVNDLDDGGLIGATVRRHEHSSSLFVGVTHDSAGESQSQYDYLDGSLVGSYDGRGDGVLTALELEDFVGVDGSNLASVLSESNSAFDIGAEEANMQTQTPSVASRSVSGADFDTLPITLMAKQPIEVPHAVSASVPKPAAPNSAVSARHLNLRISTVADLKRPSTPDKYFENFGGASGLAVGHNNTANFSGNTSSGVAHHPSAKDTSSHRTKNAIVTAAGKGVVTAGHTSKFSTLHPGTAAAGVPTHPSAPPPLHPFPSVSEPHNDSEGFSFGIDTFLHGNQLGFGRQPSFKRLTPVVQVELKKPYFLLHFGDGDTNTTAAGAAAGAAVGKGHPAASASDTNLHAAPAADRNAEEFSTWLEALEPKAAGLLACARGGPCTTHTGSTIGENFKREVDAFMKNLLGDYDMFAGATSVVTVNHSSASGVSQLLVGGSGPLNRRRGSAPSCPGDSQPADLDAFLGDASTLTPPLRSPTLVVGQAKQRPRESGAIGAHNSLVGSPTLKTAVPTTMTAGTLFGGGGGKGNTGAYTRSSATASASPQPPTRENATKCRRHVWSTSLEPSKSTSAAVNGDVVPDPTSAPATEALSRMNFSKVTAKPTNGQPAQRSHVKAASQTVAAMTCVSPHASKVATRASVAGAAKPAAGKATTASSKPDGSVGVVAQARDSASPSTATPYPYMDEDLLAGGYMTGPPQLIRFPIESSPTVLPAARVAMEALFTNKESWERSGSNTSDVVALAARGCRSSLVDGHTSAPQQRLSLLQQKLRPSRHNHARGHGDIKTTTDSNGAGMTASGALQPAPDTSPREGSQESPIPSWNDPYGRAATSLPSESVTAVSSKTRLDSRRNGDSTLGDAGKTFLCFEAVTGAEDLVDRGGTRTNVLPPPMFLGHNTSAQQGMTANNSTSGSGATGSHLHCICKSVEATTPAGWTRRSSLGPVADPVTVGPIEVKRGLPIPQQPSSPSRRASASRTDCEAATSGEHGAAATPPRRRLTEFRNGDYMLPAFLPKSSVSTTTAEDSHLEALKQRSRDQQTQQANEERRQRIQAFMSKRKAEKQLEELRRRKLLVQEGKLEICCEMQEQQRILEAIPDLETSGTVGSGLNAIKAAKRVSRSSTPRDRAVRQSVSAAGFIPKAAMVATVSSPHIEVTAPAVVDTILPAGRGKGNGAVAKTNVRAVVVFTSGSGAEKGGVPVTVKDDGNGRRRSSSSSIAPSTAASGLFNGGTVGVVELSESSKTLKVQQPEERTRFFSVDEFLRISDAEAPKQVERPVSTRSSGVMAGVLSNGALPRRRLSSLTLTEMNRKFLAGVNVALLLASTEKAHHASLTAIREVVEGVLSHMPPHGELFASIAFVAGGNTQDLLRDPERVVRSTFSTSPLFGPTLDDVTYVAVTGIGHLSAMVTESYKRCDLAAQRQQPSAGLLVMSLLLKQPRGSDVLLSSYLITDAGCDGSTYVAALRKAQHTPFALFHSALGGPTLTTALMSVDVDDTATMVPLLNVQQRLASVTNKPCHVGSVRRFLELAQQELQNRVEDGRSGRRRNSGTTITKVTSERRRNSVSISSHNSVSDSTSCPPSLSGHRGRRQHPGTRAQLHKRLLEQVATAQSILNDPAGYRPKAARETSQVRRARVLTSMAPAPTSAAPPLLEATPSRAQRRSSDDGAMRNLDLAGLRKRLSTDKAPATVDTVLLPSHGTGSALARKNSPSSTAVEEPPIQLTELLVTRHRSDAPNVEPDASATAKAPLSPATTPANHQIARFRPLQNSLPPAGRSNASMSLSTAYVRRGNDDGAAPHKTWFMNFEDLGDSTTASVGSRPGAGTLLKKGKREELQDLPLSPAPTMAGKPLQERCIAGDELRRRGEPALACSADGLTQRLMCVPPGVGSRRVGAGQKGLLAAPTRIGSNGPKWPSIAAMDPGDIPLAPCVDSIDSSLVHDVPVSARQSSTAHDGEKTPIPTSTKVRTLVIVDPRCCETSNVTYDNTMVIATTDDDFEEYDVDEVREVAPAQESIQADLLTELCKTLLLGGNASILGAESRPTGVCAQVLKSVVHTIFADMNREGTHRRGRLNVSIVKVKGESVVDLLKDSGEAQKLVIAISPLFGSCVHGVTYSNITNSATFDATIDAALRRAASDDNGRDYGFLFCSLIFKLQLEEEGDVLVCSLVATFAGEHVGLYTSVLDRSPLVPRALFHYALGGPSYTIALLGIGSEESRVNQMLQVQRRLGEVSNRATHPGSVGKFVAGIRNDLTPKLIAKYESTHDQAERAATKEMIGRLAEMVKDADALLHDFDHHQPKAYLHEDQERRTAPAGTAAVNGPDPGSPAMAAPRRNNANNANSANDSNWTNKASAASAVAATAPPATSRPATQRSLPCITAVNPGGEGDHIQSLVCFEQALMGAGSVAVHGNSILCTSQGGMRYDSDEVIVCDESHRCLSSRLMDQLVAKFLAGYHTGLLAADSSYSAFTPLMLRCIANSILDEMLGREVGPREGMTSSASFKPPTVTGELYVSIALIKDEVTADLLPTDADATYHRFEMEHTPLYGPRVVGVASHLVSTPQDFDHFLAVAIDNADPALQSADPGIMVVLLSLTQRVTKPTKDVLVSSLLCTAVFDAVHHYERVLGGDTSEPLELFHNILRGPCFTVAVFGISDEEENPGKLLRALHGITQARNHPAEVNSVSRHIRELQRGIVKLKERMTPSSNEEEKEYILSRVKVAEHLLADAEVLQRNTLSSMQPRPFVPLGGPPHLRA</sequence>
<feature type="compositionally biased region" description="Basic and acidic residues" evidence="1">
    <location>
        <begin position="1023"/>
        <end position="1036"/>
    </location>
</feature>
<feature type="region of interest" description="Disordered" evidence="1">
    <location>
        <begin position="955"/>
        <end position="997"/>
    </location>
</feature>
<feature type="compositionally biased region" description="Basic residues" evidence="1">
    <location>
        <begin position="1582"/>
        <end position="1593"/>
    </location>
</feature>
<dbReference type="KEGG" id="lmi:LMXM_32_2890"/>
<dbReference type="PhylomeDB" id="E9B4D0"/>
<organism evidence="2 3">
    <name type="scientific">Leishmania mexicana (strain MHOM/GT/2001/U1103)</name>
    <dbReference type="NCBI Taxonomy" id="929439"/>
    <lineage>
        <taxon>Eukaryota</taxon>
        <taxon>Discoba</taxon>
        <taxon>Euglenozoa</taxon>
        <taxon>Kinetoplastea</taxon>
        <taxon>Metakinetoplastina</taxon>
        <taxon>Trypanosomatida</taxon>
        <taxon>Trypanosomatidae</taxon>
        <taxon>Leishmaniinae</taxon>
        <taxon>Leishmania</taxon>
    </lineage>
</organism>
<dbReference type="GeneID" id="13452152"/>
<feature type="region of interest" description="Disordered" evidence="1">
    <location>
        <begin position="1533"/>
        <end position="1593"/>
    </location>
</feature>
<dbReference type="OMA" id="DFDHHQP"/>
<feature type="compositionally biased region" description="Low complexity" evidence="1">
    <location>
        <begin position="964"/>
        <end position="976"/>
    </location>
</feature>
<feature type="region of interest" description="Disordered" evidence="1">
    <location>
        <begin position="1016"/>
        <end position="1046"/>
    </location>
</feature>
<dbReference type="PANTHER" id="PTHR35615">
    <property type="entry name" value="PRESENT IN THE OUTER MITOCHONDRIAL MEMBRANE PROTEOME 22-RELATED"/>
    <property type="match status" value="1"/>
</dbReference>
<feature type="compositionally biased region" description="Low complexity" evidence="1">
    <location>
        <begin position="1635"/>
        <end position="1653"/>
    </location>
</feature>
<reference evidence="2 3" key="1">
    <citation type="journal article" date="2011" name="Genome Res.">
        <title>Chromosome and gene copy number variation allow major structural change between species and strains of Leishmania.</title>
        <authorList>
            <person name="Rogers M.B."/>
            <person name="Hilley J.D."/>
            <person name="Dickens N.J."/>
            <person name="Wilkes J."/>
            <person name="Bates P.A."/>
            <person name="Depledge D.P."/>
            <person name="Harris D."/>
            <person name="Her Y."/>
            <person name="Herzyk P."/>
            <person name="Imamura H."/>
            <person name="Otto T.D."/>
            <person name="Sanders M."/>
            <person name="Seeger K."/>
            <person name="Dujardin J.C."/>
            <person name="Berriman M."/>
            <person name="Smith D.F."/>
            <person name="Hertz-Fowler C."/>
            <person name="Mottram J.C."/>
        </authorList>
    </citation>
    <scope>NUCLEOTIDE SEQUENCE [LARGE SCALE GENOMIC DNA]</scope>
    <source>
        <strain evidence="2 3">MHOM/GT/2001/U1103</strain>
    </source>
</reference>
<dbReference type="PANTHER" id="PTHR35615:SF6">
    <property type="entry name" value="KINESIN MOTOR DOMAIN-CONTAINING PROTEIN"/>
    <property type="match status" value="1"/>
</dbReference>
<proteinExistence type="predicted"/>
<protein>
    <submittedName>
        <fullName evidence="2">Uncharacterized protein</fullName>
    </submittedName>
</protein>
<evidence type="ECO:0000256" key="1">
    <source>
        <dbReference type="SAM" id="MobiDB-lite"/>
    </source>
</evidence>
<feature type="region of interest" description="Disordered" evidence="1">
    <location>
        <begin position="1730"/>
        <end position="1751"/>
    </location>
</feature>
<keyword evidence="3" id="KW-1185">Reference proteome</keyword>
<gene>
    <name evidence="2" type="ORF">LMXM_32_2890</name>
</gene>
<feature type="compositionally biased region" description="Low complexity" evidence="1">
    <location>
        <begin position="2318"/>
        <end position="2336"/>
    </location>
</feature>
<dbReference type="SUPFAM" id="SSF52540">
    <property type="entry name" value="P-loop containing nucleoside triphosphate hydrolases"/>
    <property type="match status" value="2"/>
</dbReference>
<dbReference type="RefSeq" id="XP_003878547.1">
    <property type="nucleotide sequence ID" value="XM_003878498.1"/>
</dbReference>
<accession>E9B4D0</accession>
<evidence type="ECO:0000313" key="2">
    <source>
        <dbReference type="EMBL" id="CBZ30098.1"/>
    </source>
</evidence>
<feature type="compositionally biased region" description="Polar residues" evidence="1">
    <location>
        <begin position="563"/>
        <end position="576"/>
    </location>
</feature>
<feature type="compositionally biased region" description="Low complexity" evidence="1">
    <location>
        <begin position="2344"/>
        <end position="2363"/>
    </location>
</feature>
<feature type="compositionally biased region" description="Low complexity" evidence="1">
    <location>
        <begin position="533"/>
        <end position="546"/>
    </location>
</feature>
<feature type="region of interest" description="Disordered" evidence="1">
    <location>
        <begin position="198"/>
        <end position="218"/>
    </location>
</feature>
<dbReference type="EMBL" id="FR799585">
    <property type="protein sequence ID" value="CBZ30098.1"/>
    <property type="molecule type" value="Genomic_DNA"/>
</dbReference>
<feature type="compositionally biased region" description="Low complexity" evidence="1">
    <location>
        <begin position="1560"/>
        <end position="1574"/>
    </location>
</feature>
<dbReference type="InterPro" id="IPR036961">
    <property type="entry name" value="Kinesin_motor_dom_sf"/>
</dbReference>
<evidence type="ECO:0000313" key="3">
    <source>
        <dbReference type="Proteomes" id="UP000007259"/>
    </source>
</evidence>
<feature type="region of interest" description="Disordered" evidence="1">
    <location>
        <begin position="2297"/>
        <end position="2364"/>
    </location>
</feature>